<dbReference type="PANTHER" id="PTHR10272">
    <property type="entry name" value="PLATELET-ACTIVATING FACTOR ACETYLHYDROLASE"/>
    <property type="match status" value="1"/>
</dbReference>
<proteinExistence type="predicted"/>
<dbReference type="HOGENOM" id="CLU_026278_1_0_11"/>
<dbReference type="GO" id="GO:0003847">
    <property type="term" value="F:1-alkyl-2-acetylglycerophosphocholine esterase activity"/>
    <property type="evidence" value="ECO:0007669"/>
    <property type="project" value="TreeGrafter"/>
</dbReference>
<dbReference type="Proteomes" id="UP000019150">
    <property type="component" value="Chromosome"/>
</dbReference>
<dbReference type="AlphaFoldDB" id="W5TUP1"/>
<keyword evidence="1 5" id="KW-0378">Hydrolase</keyword>
<evidence type="ECO:0000313" key="5">
    <source>
        <dbReference type="EMBL" id="AHH20881.1"/>
    </source>
</evidence>
<dbReference type="GO" id="GO:0016042">
    <property type="term" value="P:lipid catabolic process"/>
    <property type="evidence" value="ECO:0007669"/>
    <property type="project" value="UniProtKB-KW"/>
</dbReference>
<keyword evidence="2" id="KW-0442">Lipid degradation</keyword>
<dbReference type="STRING" id="1415166.NONO_c61050"/>
<keyword evidence="6" id="KW-1185">Reference proteome</keyword>
<evidence type="ECO:0000313" key="6">
    <source>
        <dbReference type="Proteomes" id="UP000019150"/>
    </source>
</evidence>
<protein>
    <submittedName>
        <fullName evidence="5">Alpha/beta hydrolase family protein</fullName>
    </submittedName>
</protein>
<reference evidence="5 6" key="1">
    <citation type="journal article" date="2014" name="Appl. Environ. Microbiol.">
        <title>Insights into the Microbial Degradation of Rubber and Gutta-Percha by Analysis of the Complete Genome of Nocardia nova SH22a.</title>
        <authorList>
            <person name="Luo Q."/>
            <person name="Hiessl S."/>
            <person name="Poehlein A."/>
            <person name="Daniel R."/>
            <person name="Steinbuchel A."/>
        </authorList>
    </citation>
    <scope>NUCLEOTIDE SEQUENCE [LARGE SCALE GENOMIC DNA]</scope>
    <source>
        <strain evidence="5">SH22a</strain>
    </source>
</reference>
<name>W5TUP1_9NOCA</name>
<dbReference type="RefSeq" id="WP_025352219.1">
    <property type="nucleotide sequence ID" value="NZ_CP006850.1"/>
</dbReference>
<dbReference type="eggNOG" id="COG4188">
    <property type="taxonomic scope" value="Bacteria"/>
</dbReference>
<evidence type="ECO:0000256" key="1">
    <source>
        <dbReference type="ARBA" id="ARBA00022801"/>
    </source>
</evidence>
<gene>
    <name evidence="5" type="ORF">NONO_c61050</name>
</gene>
<accession>W5TUP1</accession>
<dbReference type="KEGG" id="nno:NONO_c61050"/>
<evidence type="ECO:0000256" key="3">
    <source>
        <dbReference type="ARBA" id="ARBA00023098"/>
    </source>
</evidence>
<dbReference type="OrthoDB" id="569821at2"/>
<dbReference type="InterPro" id="IPR029058">
    <property type="entry name" value="AB_hydrolase_fold"/>
</dbReference>
<dbReference type="Pfam" id="PF03403">
    <property type="entry name" value="PAF-AH_p_II"/>
    <property type="match status" value="1"/>
</dbReference>
<dbReference type="EMBL" id="CP006850">
    <property type="protein sequence ID" value="AHH20881.1"/>
    <property type="molecule type" value="Genomic_DNA"/>
</dbReference>
<evidence type="ECO:0000256" key="2">
    <source>
        <dbReference type="ARBA" id="ARBA00022963"/>
    </source>
</evidence>
<dbReference type="SUPFAM" id="SSF53474">
    <property type="entry name" value="alpha/beta-Hydrolases"/>
    <property type="match status" value="1"/>
</dbReference>
<dbReference type="PATRIC" id="fig|1415166.3.peg.6280"/>
<feature type="chain" id="PRO_5004873458" evidence="4">
    <location>
        <begin position="30"/>
        <end position="341"/>
    </location>
</feature>
<organism evidence="5 6">
    <name type="scientific">Nocardia nova SH22a</name>
    <dbReference type="NCBI Taxonomy" id="1415166"/>
    <lineage>
        <taxon>Bacteria</taxon>
        <taxon>Bacillati</taxon>
        <taxon>Actinomycetota</taxon>
        <taxon>Actinomycetes</taxon>
        <taxon>Mycobacteriales</taxon>
        <taxon>Nocardiaceae</taxon>
        <taxon>Nocardia</taxon>
    </lineage>
</organism>
<keyword evidence="4" id="KW-0732">Signal</keyword>
<evidence type="ECO:0000256" key="4">
    <source>
        <dbReference type="SAM" id="SignalP"/>
    </source>
</evidence>
<feature type="signal peptide" evidence="4">
    <location>
        <begin position="1"/>
        <end position="29"/>
    </location>
</feature>
<dbReference type="Gene3D" id="3.40.50.1820">
    <property type="entry name" value="alpha/beta hydrolase"/>
    <property type="match status" value="1"/>
</dbReference>
<dbReference type="PANTHER" id="PTHR10272:SF0">
    <property type="entry name" value="PLATELET-ACTIVATING FACTOR ACETYLHYDROLASE"/>
    <property type="match status" value="1"/>
</dbReference>
<sequence>MNRRAIAAALAAAVVVGTGSGWLATDAHAAPLGSSTIAQADGSHHVGRVDTELVDSQQGRRIMVSAWYPTASVGAASLIPAHGLAATARIARTSAIWMHAPATAPTMAFAMVSATQDAPADTTLDRMPVVVLSPGLGTPRWILSGLADDLASAGRIVIVIDHIGESPAVQLPDGEIITGAPTSVDPDYMRERLAAREDDMRLILDQLPTLPVVGPLADLERIAVGGHSLGGTTAVQLAAADPRVRAVVMIDAPAGWPGAADAHQLAAPVLELRLSDPWPAEWPHQPGADVSQIWGAGHYSATDLCVLGGGTDLCGTVPAAQATSSSRALIGSWLDTHQEQM</sequence>
<keyword evidence="3" id="KW-0443">Lipid metabolism</keyword>